<protein>
    <recommendedName>
        <fullName evidence="11">TonB C-terminal domain-containing protein</fullName>
    </recommendedName>
</protein>
<dbReference type="InterPro" id="IPR037682">
    <property type="entry name" value="TonB_C"/>
</dbReference>
<keyword evidence="9" id="KW-0472">Membrane</keyword>
<keyword evidence="6" id="KW-0812">Transmembrane</keyword>
<dbReference type="PANTHER" id="PTHR33446">
    <property type="entry name" value="PROTEIN TONB-RELATED"/>
    <property type="match status" value="1"/>
</dbReference>
<dbReference type="STRING" id="1121015.GCA_000420545_01693"/>
<reference evidence="12 13" key="1">
    <citation type="submission" date="2013-09" db="EMBL/GenBank/DDBJ databases">
        <title>Genome sequencing of Arenimonas oryziterrae.</title>
        <authorList>
            <person name="Chen F."/>
            <person name="Wang G."/>
        </authorList>
    </citation>
    <scope>NUCLEOTIDE SEQUENCE [LARGE SCALE GENOMIC DNA]</scope>
    <source>
        <strain evidence="12 13">YC6267</strain>
    </source>
</reference>
<evidence type="ECO:0000259" key="11">
    <source>
        <dbReference type="PROSITE" id="PS52015"/>
    </source>
</evidence>
<dbReference type="Gene3D" id="3.30.1150.10">
    <property type="match status" value="1"/>
</dbReference>
<evidence type="ECO:0000256" key="10">
    <source>
        <dbReference type="SAM" id="MobiDB-lite"/>
    </source>
</evidence>
<dbReference type="EMBL" id="AVCI01000013">
    <property type="protein sequence ID" value="KFN42262.1"/>
    <property type="molecule type" value="Genomic_DNA"/>
</dbReference>
<dbReference type="GO" id="GO:0031992">
    <property type="term" value="F:energy transducer activity"/>
    <property type="evidence" value="ECO:0007669"/>
    <property type="project" value="TreeGrafter"/>
</dbReference>
<evidence type="ECO:0000256" key="7">
    <source>
        <dbReference type="ARBA" id="ARBA00022927"/>
    </source>
</evidence>
<dbReference type="InterPro" id="IPR006260">
    <property type="entry name" value="TonB/TolA_C"/>
</dbReference>
<dbReference type="RefSeq" id="WP_022969315.1">
    <property type="nucleotide sequence ID" value="NZ_ATVD01000003.1"/>
</dbReference>
<evidence type="ECO:0000256" key="3">
    <source>
        <dbReference type="ARBA" id="ARBA00022448"/>
    </source>
</evidence>
<comment type="similarity">
    <text evidence="2">Belongs to the TonB family.</text>
</comment>
<keyword evidence="5" id="KW-0997">Cell inner membrane</keyword>
<evidence type="ECO:0000256" key="4">
    <source>
        <dbReference type="ARBA" id="ARBA00022475"/>
    </source>
</evidence>
<dbReference type="GO" id="GO:0015031">
    <property type="term" value="P:protein transport"/>
    <property type="evidence" value="ECO:0007669"/>
    <property type="project" value="UniProtKB-KW"/>
</dbReference>
<dbReference type="eggNOG" id="COG0810">
    <property type="taxonomic scope" value="Bacteria"/>
</dbReference>
<feature type="compositionally biased region" description="Pro residues" evidence="10">
    <location>
        <begin position="62"/>
        <end position="71"/>
    </location>
</feature>
<feature type="region of interest" description="Disordered" evidence="10">
    <location>
        <begin position="62"/>
        <end position="86"/>
    </location>
</feature>
<feature type="compositionally biased region" description="Low complexity" evidence="10">
    <location>
        <begin position="72"/>
        <end position="83"/>
    </location>
</feature>
<comment type="subcellular location">
    <subcellularLocation>
        <location evidence="1">Cell inner membrane</location>
        <topology evidence="1">Single-pass membrane protein</topology>
        <orientation evidence="1">Periplasmic side</orientation>
    </subcellularLocation>
</comment>
<dbReference type="NCBIfam" id="TIGR01352">
    <property type="entry name" value="tonB_Cterm"/>
    <property type="match status" value="1"/>
</dbReference>
<dbReference type="GO" id="GO:0055085">
    <property type="term" value="P:transmembrane transport"/>
    <property type="evidence" value="ECO:0007669"/>
    <property type="project" value="InterPro"/>
</dbReference>
<evidence type="ECO:0000313" key="12">
    <source>
        <dbReference type="EMBL" id="KFN42262.1"/>
    </source>
</evidence>
<dbReference type="PROSITE" id="PS52015">
    <property type="entry name" value="TONB_CTD"/>
    <property type="match status" value="1"/>
</dbReference>
<accession>A0A091ASW8</accession>
<keyword evidence="13" id="KW-1185">Reference proteome</keyword>
<evidence type="ECO:0000256" key="2">
    <source>
        <dbReference type="ARBA" id="ARBA00006555"/>
    </source>
</evidence>
<gene>
    <name evidence="12" type="ORF">N789_14355</name>
</gene>
<dbReference type="Proteomes" id="UP000029385">
    <property type="component" value="Unassembled WGS sequence"/>
</dbReference>
<dbReference type="PATRIC" id="fig|1121015.4.peg.2335"/>
<keyword evidence="4" id="KW-1003">Cell membrane</keyword>
<organism evidence="12 13">
    <name type="scientific">Arenimonas oryziterrae DSM 21050 = YC6267</name>
    <dbReference type="NCBI Taxonomy" id="1121015"/>
    <lineage>
        <taxon>Bacteria</taxon>
        <taxon>Pseudomonadati</taxon>
        <taxon>Pseudomonadota</taxon>
        <taxon>Gammaproteobacteria</taxon>
        <taxon>Lysobacterales</taxon>
        <taxon>Lysobacteraceae</taxon>
        <taxon>Arenimonas</taxon>
    </lineage>
</organism>
<dbReference type="OrthoDB" id="9792439at2"/>
<evidence type="ECO:0000256" key="5">
    <source>
        <dbReference type="ARBA" id="ARBA00022519"/>
    </source>
</evidence>
<dbReference type="GO" id="GO:0098797">
    <property type="term" value="C:plasma membrane protein complex"/>
    <property type="evidence" value="ECO:0007669"/>
    <property type="project" value="TreeGrafter"/>
</dbReference>
<evidence type="ECO:0000256" key="6">
    <source>
        <dbReference type="ARBA" id="ARBA00022692"/>
    </source>
</evidence>
<evidence type="ECO:0000256" key="8">
    <source>
        <dbReference type="ARBA" id="ARBA00022989"/>
    </source>
</evidence>
<sequence>MVHAHSRFPALALDGKRIAANSFVIALHAGALMLLLAPMQSPAPAVEDDITTEVSWIEALPPPPPPPPPPVQTVRPQTVPHPTAVTRTTPVEPTAQITYEDGTEVFVPDTGEADTSFDPGPPTLAALTADRAPPPPYPAMAQRRGITGTVVLLILVGPDGSPIDVAIEQSSGSKLLDEAAQKFVKARWHFNPALQGGVAISAYARVPINYTMDR</sequence>
<evidence type="ECO:0000256" key="9">
    <source>
        <dbReference type="ARBA" id="ARBA00023136"/>
    </source>
</evidence>
<feature type="domain" description="TonB C-terminal" evidence="11">
    <location>
        <begin position="122"/>
        <end position="214"/>
    </location>
</feature>
<keyword evidence="8" id="KW-1133">Transmembrane helix</keyword>
<dbReference type="InterPro" id="IPR051045">
    <property type="entry name" value="TonB-dependent_transducer"/>
</dbReference>
<keyword evidence="7" id="KW-0653">Protein transport</keyword>
<comment type="caution">
    <text evidence="12">The sequence shown here is derived from an EMBL/GenBank/DDBJ whole genome shotgun (WGS) entry which is preliminary data.</text>
</comment>
<proteinExistence type="inferred from homology"/>
<dbReference type="AlphaFoldDB" id="A0A091ASW8"/>
<dbReference type="PANTHER" id="PTHR33446:SF2">
    <property type="entry name" value="PROTEIN TONB"/>
    <property type="match status" value="1"/>
</dbReference>
<keyword evidence="3" id="KW-0813">Transport</keyword>
<dbReference type="SUPFAM" id="SSF74653">
    <property type="entry name" value="TolA/TonB C-terminal domain"/>
    <property type="match status" value="1"/>
</dbReference>
<name>A0A091ASW8_9GAMM</name>
<evidence type="ECO:0000313" key="13">
    <source>
        <dbReference type="Proteomes" id="UP000029385"/>
    </source>
</evidence>
<evidence type="ECO:0000256" key="1">
    <source>
        <dbReference type="ARBA" id="ARBA00004383"/>
    </source>
</evidence>
<dbReference type="Pfam" id="PF03544">
    <property type="entry name" value="TonB_C"/>
    <property type="match status" value="1"/>
</dbReference>